<evidence type="ECO:0000313" key="1">
    <source>
        <dbReference type="EMBL" id="PTB80872.1"/>
    </source>
</evidence>
<dbReference type="AlphaFoldDB" id="A0A2T4CH75"/>
<reference evidence="1 2" key="1">
    <citation type="submission" date="2016-07" db="EMBL/GenBank/DDBJ databases">
        <title>Multiple horizontal gene transfer events from other fungi enriched the ability of initially mycotrophic Trichoderma (Ascomycota) to feed on dead plant biomass.</title>
        <authorList>
            <consortium name="DOE Joint Genome Institute"/>
            <person name="Aerts A."/>
            <person name="Atanasova L."/>
            <person name="Chenthamara K."/>
            <person name="Zhang J."/>
            <person name="Grujic M."/>
            <person name="Henrissat B."/>
            <person name="Kuo A."/>
            <person name="Salamov A."/>
            <person name="Lipzen A."/>
            <person name="Labutti K."/>
            <person name="Barry K."/>
            <person name="Miao Y."/>
            <person name="Rahimi M.J."/>
            <person name="Shen Q."/>
            <person name="Grigoriev I.V."/>
            <person name="Kubicek C.P."/>
            <person name="Druzhinina I.S."/>
        </authorList>
    </citation>
    <scope>NUCLEOTIDE SEQUENCE [LARGE SCALE GENOMIC DNA]</scope>
    <source>
        <strain evidence="1 2">ATCC 18648</strain>
    </source>
</reference>
<name>A0A2T4CH75_TRILO</name>
<keyword evidence="2" id="KW-1185">Reference proteome</keyword>
<organism evidence="1 2">
    <name type="scientific">Trichoderma longibrachiatum ATCC 18648</name>
    <dbReference type="NCBI Taxonomy" id="983965"/>
    <lineage>
        <taxon>Eukaryota</taxon>
        <taxon>Fungi</taxon>
        <taxon>Dikarya</taxon>
        <taxon>Ascomycota</taxon>
        <taxon>Pezizomycotina</taxon>
        <taxon>Sordariomycetes</taxon>
        <taxon>Hypocreomycetidae</taxon>
        <taxon>Hypocreales</taxon>
        <taxon>Hypocreaceae</taxon>
        <taxon>Trichoderma</taxon>
    </lineage>
</organism>
<evidence type="ECO:0000313" key="2">
    <source>
        <dbReference type="Proteomes" id="UP000240760"/>
    </source>
</evidence>
<gene>
    <name evidence="1" type="ORF">M440DRAFT_69939</name>
</gene>
<protein>
    <submittedName>
        <fullName evidence="1">Uncharacterized protein</fullName>
    </submittedName>
</protein>
<accession>A0A2T4CH75</accession>
<sequence length="204" mass="22773">MPSVIHTNKTNYYCSALLPFTASCTRFAACFPTTHTAHLVRLGHHRIAYLGCLVACRHIQPETRAAPFGSCSMASRCNDFIICPHLPGRPSRLLEDQQGRRKPATSTRRQLRDAGLARHGILTQDGNVTCQRYFVAPCDFELPLSLVLRDVVSLPNERREPGWCGEPAPRGKAWACTGPLITRCCSLVLSCLDRQFHETSERPE</sequence>
<dbReference type="Proteomes" id="UP000240760">
    <property type="component" value="Unassembled WGS sequence"/>
</dbReference>
<proteinExistence type="predicted"/>
<dbReference type="EMBL" id="KZ679126">
    <property type="protein sequence ID" value="PTB80872.1"/>
    <property type="molecule type" value="Genomic_DNA"/>
</dbReference>